<dbReference type="STRING" id="2903.R1FXY8"/>
<proteinExistence type="predicted"/>
<keyword evidence="4 5" id="KW-0472">Membrane</keyword>
<dbReference type="AlphaFoldDB" id="A0A0D3KRK4"/>
<keyword evidence="3 5" id="KW-1133">Transmembrane helix</keyword>
<dbReference type="GeneID" id="17283659"/>
<feature type="transmembrane region" description="Helical" evidence="5">
    <location>
        <begin position="141"/>
        <end position="165"/>
    </location>
</feature>
<dbReference type="GO" id="GO:0008610">
    <property type="term" value="P:lipid biosynthetic process"/>
    <property type="evidence" value="ECO:0007669"/>
    <property type="project" value="InterPro"/>
</dbReference>
<feature type="transmembrane region" description="Helical" evidence="5">
    <location>
        <begin position="177"/>
        <end position="200"/>
    </location>
</feature>
<reference evidence="7" key="2">
    <citation type="submission" date="2024-10" db="UniProtKB">
        <authorList>
            <consortium name="EnsemblProtists"/>
        </authorList>
    </citation>
    <scope>IDENTIFICATION</scope>
</reference>
<dbReference type="Proteomes" id="UP000013827">
    <property type="component" value="Unassembled WGS sequence"/>
</dbReference>
<dbReference type="RefSeq" id="XP_005790818.1">
    <property type="nucleotide sequence ID" value="XM_005790761.1"/>
</dbReference>
<dbReference type="InterPro" id="IPR006694">
    <property type="entry name" value="Fatty_acid_hydroxylase"/>
</dbReference>
<dbReference type="EnsemblProtists" id="EOD38389">
    <property type="protein sequence ID" value="EOD38389"/>
    <property type="gene ID" value="EMIHUDRAFT_440184"/>
</dbReference>
<evidence type="ECO:0000256" key="3">
    <source>
        <dbReference type="ARBA" id="ARBA00022989"/>
    </source>
</evidence>
<dbReference type="Pfam" id="PF04116">
    <property type="entry name" value="FA_hydroxylase"/>
    <property type="match status" value="1"/>
</dbReference>
<dbReference type="PaxDb" id="2903-EOD38389"/>
<evidence type="ECO:0000256" key="2">
    <source>
        <dbReference type="ARBA" id="ARBA00022692"/>
    </source>
</evidence>
<feature type="transmembrane region" description="Helical" evidence="5">
    <location>
        <begin position="98"/>
        <end position="120"/>
    </location>
</feature>
<evidence type="ECO:0000256" key="5">
    <source>
        <dbReference type="SAM" id="Phobius"/>
    </source>
</evidence>
<sequence>MMNATPADGLASLIQNSERLLALRAKLPTAGLLQTPTPRDFTDFVAVAACFLIFNLLVIRFTAPAPDVLRRIDYAMRQFSMLCFTILARWGWMTLAVYYSPWAAIAAWPLAIFETWSVQFNADVYEGRAMKGVTWRHASKCLVVLVMEGFGVFAGFPLVVKLLGWRQMSSGAPTGAMLLHGAAGMTLAYDLGLDFAFYLFHRACHENRLLYRWIHKEHHTDTGKAFGPLVAFETYTITWSEASFIMVGYVLGLALAGIVAAVFGSDVTLFHLALLLSWGHLVELLGHSTMSWTINGNPLRLLHETLGIELKEVPDHTMHHIKPLSNYGKRTVVWDKLFGTYTAPPAALYDARCVSADGKPKAP</sequence>
<protein>
    <recommendedName>
        <fullName evidence="6">Fatty acid hydroxylase domain-containing protein</fullName>
    </recommendedName>
</protein>
<evidence type="ECO:0000256" key="1">
    <source>
        <dbReference type="ARBA" id="ARBA00004370"/>
    </source>
</evidence>
<keyword evidence="8" id="KW-1185">Reference proteome</keyword>
<keyword evidence="2 5" id="KW-0812">Transmembrane</keyword>
<evidence type="ECO:0000313" key="8">
    <source>
        <dbReference type="Proteomes" id="UP000013827"/>
    </source>
</evidence>
<dbReference type="GO" id="GO:0005506">
    <property type="term" value="F:iron ion binding"/>
    <property type="evidence" value="ECO:0007669"/>
    <property type="project" value="InterPro"/>
</dbReference>
<organism evidence="7 8">
    <name type="scientific">Emiliania huxleyi (strain CCMP1516)</name>
    <dbReference type="NCBI Taxonomy" id="280463"/>
    <lineage>
        <taxon>Eukaryota</taxon>
        <taxon>Haptista</taxon>
        <taxon>Haptophyta</taxon>
        <taxon>Prymnesiophyceae</taxon>
        <taxon>Isochrysidales</taxon>
        <taxon>Noelaerhabdaceae</taxon>
        <taxon>Emiliania</taxon>
    </lineage>
</organism>
<dbReference type="GO" id="GO:0016491">
    <property type="term" value="F:oxidoreductase activity"/>
    <property type="evidence" value="ECO:0007669"/>
    <property type="project" value="InterPro"/>
</dbReference>
<feature type="transmembrane region" description="Helical" evidence="5">
    <location>
        <begin position="244"/>
        <end position="263"/>
    </location>
</feature>
<dbReference type="KEGG" id="ehx:EMIHUDRAFT_440184"/>
<evidence type="ECO:0000259" key="6">
    <source>
        <dbReference type="Pfam" id="PF04116"/>
    </source>
</evidence>
<comment type="subcellular location">
    <subcellularLocation>
        <location evidence="1">Membrane</location>
    </subcellularLocation>
</comment>
<accession>A0A0D3KRK4</accession>
<feature type="domain" description="Fatty acid hydroxylase" evidence="6">
    <location>
        <begin position="188"/>
        <end position="340"/>
    </location>
</feature>
<reference evidence="8" key="1">
    <citation type="journal article" date="2013" name="Nature">
        <title>Pan genome of the phytoplankton Emiliania underpins its global distribution.</title>
        <authorList>
            <person name="Read B.A."/>
            <person name="Kegel J."/>
            <person name="Klute M.J."/>
            <person name="Kuo A."/>
            <person name="Lefebvre S.C."/>
            <person name="Maumus F."/>
            <person name="Mayer C."/>
            <person name="Miller J."/>
            <person name="Monier A."/>
            <person name="Salamov A."/>
            <person name="Young J."/>
            <person name="Aguilar M."/>
            <person name="Claverie J.M."/>
            <person name="Frickenhaus S."/>
            <person name="Gonzalez K."/>
            <person name="Herman E.K."/>
            <person name="Lin Y.C."/>
            <person name="Napier J."/>
            <person name="Ogata H."/>
            <person name="Sarno A.F."/>
            <person name="Shmutz J."/>
            <person name="Schroeder D."/>
            <person name="de Vargas C."/>
            <person name="Verret F."/>
            <person name="von Dassow P."/>
            <person name="Valentin K."/>
            <person name="Van de Peer Y."/>
            <person name="Wheeler G."/>
            <person name="Dacks J.B."/>
            <person name="Delwiche C.F."/>
            <person name="Dyhrman S.T."/>
            <person name="Glockner G."/>
            <person name="John U."/>
            <person name="Richards T."/>
            <person name="Worden A.Z."/>
            <person name="Zhang X."/>
            <person name="Grigoriev I.V."/>
            <person name="Allen A.E."/>
            <person name="Bidle K."/>
            <person name="Borodovsky M."/>
            <person name="Bowler C."/>
            <person name="Brownlee C."/>
            <person name="Cock J.M."/>
            <person name="Elias M."/>
            <person name="Gladyshev V.N."/>
            <person name="Groth M."/>
            <person name="Guda C."/>
            <person name="Hadaegh A."/>
            <person name="Iglesias-Rodriguez M.D."/>
            <person name="Jenkins J."/>
            <person name="Jones B.M."/>
            <person name="Lawson T."/>
            <person name="Leese F."/>
            <person name="Lindquist E."/>
            <person name="Lobanov A."/>
            <person name="Lomsadze A."/>
            <person name="Malik S.B."/>
            <person name="Marsh M.E."/>
            <person name="Mackinder L."/>
            <person name="Mock T."/>
            <person name="Mueller-Roeber B."/>
            <person name="Pagarete A."/>
            <person name="Parker M."/>
            <person name="Probert I."/>
            <person name="Quesneville H."/>
            <person name="Raines C."/>
            <person name="Rensing S.A."/>
            <person name="Riano-Pachon D.M."/>
            <person name="Richier S."/>
            <person name="Rokitta S."/>
            <person name="Shiraiwa Y."/>
            <person name="Soanes D.M."/>
            <person name="van der Giezen M."/>
            <person name="Wahlund T.M."/>
            <person name="Williams B."/>
            <person name="Wilson W."/>
            <person name="Wolfe G."/>
            <person name="Wurch L.L."/>
        </authorList>
    </citation>
    <scope>NUCLEOTIDE SEQUENCE</scope>
</reference>
<name>A0A0D3KRK4_EMIH1</name>
<feature type="transmembrane region" description="Helical" evidence="5">
    <location>
        <begin position="74"/>
        <end position="92"/>
    </location>
</feature>
<dbReference type="GO" id="GO:0016020">
    <property type="term" value="C:membrane"/>
    <property type="evidence" value="ECO:0007669"/>
    <property type="project" value="UniProtKB-SubCell"/>
</dbReference>
<dbReference type="InterPro" id="IPR050307">
    <property type="entry name" value="Sterol_Desaturase_Related"/>
</dbReference>
<dbReference type="PANTHER" id="PTHR11863">
    <property type="entry name" value="STEROL DESATURASE"/>
    <property type="match status" value="1"/>
</dbReference>
<feature type="transmembrane region" description="Helical" evidence="5">
    <location>
        <begin position="44"/>
        <end position="62"/>
    </location>
</feature>
<evidence type="ECO:0000313" key="7">
    <source>
        <dbReference type="EnsemblProtists" id="EOD38389"/>
    </source>
</evidence>
<evidence type="ECO:0000256" key="4">
    <source>
        <dbReference type="ARBA" id="ARBA00023136"/>
    </source>
</evidence>
<dbReference type="HOGENOM" id="CLU_835305_0_0_1"/>